<dbReference type="PANTHER" id="PTHR21581">
    <property type="entry name" value="D-ALANYL-D-ALANINE CARBOXYPEPTIDASE"/>
    <property type="match status" value="1"/>
</dbReference>
<evidence type="ECO:0000256" key="3">
    <source>
        <dbReference type="ARBA" id="ARBA00007164"/>
    </source>
</evidence>
<feature type="signal peptide" evidence="16">
    <location>
        <begin position="1"/>
        <end position="28"/>
    </location>
</feature>
<comment type="catalytic activity">
    <reaction evidence="12">
        <text>Preferential cleavage: (Ac)2-L-Lys-D-Ala-|-D-Ala. Also transpeptidation of peptidyl-alanyl moieties that are N-acyl substituents of D-alanine.</text>
        <dbReference type="EC" id="3.4.16.4"/>
    </reaction>
</comment>
<dbReference type="Gene3D" id="3.40.710.10">
    <property type="entry name" value="DD-peptidase/beta-lactamase superfamily"/>
    <property type="match status" value="1"/>
</dbReference>
<name>A0A857DIW4_9FIRM</name>
<dbReference type="GO" id="GO:0071555">
    <property type="term" value="P:cell wall organization"/>
    <property type="evidence" value="ECO:0007669"/>
    <property type="project" value="UniProtKB-KW"/>
</dbReference>
<evidence type="ECO:0000256" key="13">
    <source>
        <dbReference type="PIRSR" id="PIRSR618044-1"/>
    </source>
</evidence>
<comment type="pathway">
    <text evidence="2">Cell wall biogenesis; peptidoglycan biosynthesis.</text>
</comment>
<dbReference type="PANTHER" id="PTHR21581:SF6">
    <property type="entry name" value="TRAFFICKING PROTEIN PARTICLE COMPLEX SUBUNIT 12"/>
    <property type="match status" value="1"/>
</dbReference>
<evidence type="ECO:0000256" key="2">
    <source>
        <dbReference type="ARBA" id="ARBA00004752"/>
    </source>
</evidence>
<dbReference type="InterPro" id="IPR012338">
    <property type="entry name" value="Beta-lactam/transpept-like"/>
</dbReference>
<dbReference type="InterPro" id="IPR015956">
    <property type="entry name" value="Peniciliin-bd_prot_C_sf"/>
</dbReference>
<feature type="active site" evidence="13">
    <location>
        <position position="122"/>
    </location>
</feature>
<evidence type="ECO:0000256" key="5">
    <source>
        <dbReference type="ARBA" id="ARBA00022645"/>
    </source>
</evidence>
<keyword evidence="11" id="KW-0961">Cell wall biogenesis/degradation</keyword>
<keyword evidence="8" id="KW-0378">Hydrolase</keyword>
<evidence type="ECO:0000313" key="19">
    <source>
        <dbReference type="Proteomes" id="UP000430508"/>
    </source>
</evidence>
<dbReference type="Pfam" id="PF00768">
    <property type="entry name" value="Peptidase_S11"/>
    <property type="match status" value="1"/>
</dbReference>
<keyword evidence="6" id="KW-0645">Protease</keyword>
<proteinExistence type="inferred from homology"/>
<evidence type="ECO:0000256" key="12">
    <source>
        <dbReference type="ARBA" id="ARBA00034000"/>
    </source>
</evidence>
<evidence type="ECO:0000256" key="15">
    <source>
        <dbReference type="RuleBase" id="RU004016"/>
    </source>
</evidence>
<dbReference type="GO" id="GO:0008360">
    <property type="term" value="P:regulation of cell shape"/>
    <property type="evidence" value="ECO:0007669"/>
    <property type="project" value="UniProtKB-KW"/>
</dbReference>
<keyword evidence="5 18" id="KW-0121">Carboxypeptidase</keyword>
<evidence type="ECO:0000256" key="9">
    <source>
        <dbReference type="ARBA" id="ARBA00022960"/>
    </source>
</evidence>
<keyword evidence="9" id="KW-0133">Cell shape</keyword>
<dbReference type="GO" id="GO:0009252">
    <property type="term" value="P:peptidoglycan biosynthetic process"/>
    <property type="evidence" value="ECO:0007669"/>
    <property type="project" value="UniProtKB-UniPathway"/>
</dbReference>
<dbReference type="UniPathway" id="UPA00219"/>
<dbReference type="EC" id="3.4.16.4" evidence="4"/>
<evidence type="ECO:0000256" key="6">
    <source>
        <dbReference type="ARBA" id="ARBA00022670"/>
    </source>
</evidence>
<dbReference type="SUPFAM" id="SSF69189">
    <property type="entry name" value="Penicillin-binding protein associated domain"/>
    <property type="match status" value="1"/>
</dbReference>
<dbReference type="RefSeq" id="WP_019225563.1">
    <property type="nucleotide sequence ID" value="NZ_CP046996.1"/>
</dbReference>
<evidence type="ECO:0000256" key="8">
    <source>
        <dbReference type="ARBA" id="ARBA00022801"/>
    </source>
</evidence>
<reference evidence="18 19" key="1">
    <citation type="submission" date="2019-12" db="EMBL/GenBank/DDBJ databases">
        <title>Sequence classification of anaerobic respiratory reductive dehalogenases: First we see many, then we see few.</title>
        <authorList>
            <person name="Molenda O."/>
            <person name="Puentes Jacome L.A."/>
            <person name="Cao X."/>
            <person name="Nesbo C.L."/>
            <person name="Tang S."/>
            <person name="Morson N."/>
            <person name="Patron J."/>
            <person name="Lomheim L."/>
            <person name="Wishart D.S."/>
            <person name="Edwards E.A."/>
        </authorList>
    </citation>
    <scope>NUCLEOTIDE SEQUENCE [LARGE SCALE GENOMIC DNA]</scope>
    <source>
        <strain evidence="18 19">12DCA</strain>
    </source>
</reference>
<dbReference type="GO" id="GO:0009002">
    <property type="term" value="F:serine-type D-Ala-D-Ala carboxypeptidase activity"/>
    <property type="evidence" value="ECO:0007669"/>
    <property type="project" value="UniProtKB-EC"/>
</dbReference>
<evidence type="ECO:0000256" key="4">
    <source>
        <dbReference type="ARBA" id="ARBA00012448"/>
    </source>
</evidence>
<dbReference type="Pfam" id="PF07943">
    <property type="entry name" value="PBP5_C"/>
    <property type="match status" value="1"/>
</dbReference>
<evidence type="ECO:0000256" key="16">
    <source>
        <dbReference type="SAM" id="SignalP"/>
    </source>
</evidence>
<evidence type="ECO:0000313" key="18">
    <source>
        <dbReference type="EMBL" id="QHA00409.1"/>
    </source>
</evidence>
<dbReference type="EMBL" id="CP046996">
    <property type="protein sequence ID" value="QHA00409.1"/>
    <property type="molecule type" value="Genomic_DNA"/>
</dbReference>
<feature type="active site" description="Acyl-ester intermediate" evidence="13">
    <location>
        <position position="62"/>
    </location>
</feature>
<keyword evidence="10" id="KW-0573">Peptidoglycan synthesis</keyword>
<dbReference type="InterPro" id="IPR001967">
    <property type="entry name" value="Peptidase_S11_N"/>
</dbReference>
<dbReference type="SMART" id="SM00936">
    <property type="entry name" value="PBP5_C"/>
    <property type="match status" value="1"/>
</dbReference>
<evidence type="ECO:0000256" key="10">
    <source>
        <dbReference type="ARBA" id="ARBA00022984"/>
    </source>
</evidence>
<evidence type="ECO:0000256" key="11">
    <source>
        <dbReference type="ARBA" id="ARBA00023316"/>
    </source>
</evidence>
<dbReference type="AlphaFoldDB" id="A0A857DIW4"/>
<dbReference type="SUPFAM" id="SSF56601">
    <property type="entry name" value="beta-lactamase/transpeptidase-like"/>
    <property type="match status" value="1"/>
</dbReference>
<dbReference type="InterPro" id="IPR012907">
    <property type="entry name" value="Peptidase_S11_C"/>
</dbReference>
<evidence type="ECO:0000256" key="7">
    <source>
        <dbReference type="ARBA" id="ARBA00022729"/>
    </source>
</evidence>
<gene>
    <name evidence="18" type="ORF">GQ588_07075</name>
</gene>
<dbReference type="Gene3D" id="2.60.410.10">
    <property type="entry name" value="D-Ala-D-Ala carboxypeptidase, C-terminal domain"/>
    <property type="match status" value="1"/>
</dbReference>
<dbReference type="InterPro" id="IPR037167">
    <property type="entry name" value="Peptidase_S11_C_sf"/>
</dbReference>
<evidence type="ECO:0000256" key="1">
    <source>
        <dbReference type="ARBA" id="ARBA00003217"/>
    </source>
</evidence>
<feature type="domain" description="Peptidase S11 D-Ala-D-Ala carboxypeptidase A C-terminal" evidence="17">
    <location>
        <begin position="275"/>
        <end position="366"/>
    </location>
</feature>
<comment type="similarity">
    <text evidence="3 15">Belongs to the peptidase S11 family.</text>
</comment>
<protein>
    <recommendedName>
        <fullName evidence="4">serine-type D-Ala-D-Ala carboxypeptidase</fullName>
        <ecNumber evidence="4">3.4.16.4</ecNumber>
    </recommendedName>
</protein>
<organism evidence="18 19">
    <name type="scientific">Dehalobacter restrictus</name>
    <dbReference type="NCBI Taxonomy" id="55583"/>
    <lineage>
        <taxon>Bacteria</taxon>
        <taxon>Bacillati</taxon>
        <taxon>Bacillota</taxon>
        <taxon>Clostridia</taxon>
        <taxon>Eubacteriales</taxon>
        <taxon>Desulfitobacteriaceae</taxon>
        <taxon>Dehalobacter</taxon>
    </lineage>
</organism>
<dbReference type="GO" id="GO:0006508">
    <property type="term" value="P:proteolysis"/>
    <property type="evidence" value="ECO:0007669"/>
    <property type="project" value="UniProtKB-KW"/>
</dbReference>
<evidence type="ECO:0000256" key="14">
    <source>
        <dbReference type="PIRSR" id="PIRSR618044-2"/>
    </source>
</evidence>
<feature type="chain" id="PRO_5032600685" description="serine-type D-Ala-D-Ala carboxypeptidase" evidence="16">
    <location>
        <begin position="29"/>
        <end position="390"/>
    </location>
</feature>
<evidence type="ECO:0000259" key="17">
    <source>
        <dbReference type="SMART" id="SM00936"/>
    </source>
</evidence>
<feature type="active site" description="Proton acceptor" evidence="13">
    <location>
        <position position="65"/>
    </location>
</feature>
<sequence>MPKFCLRMLTVVLAAACLLGWIAVPVKAANIETSAESAILMDAATGKILYEKNAHKELPPASVTKLMTMLLAAEAVEEGKVKLTDTVTASENASSLGGSQIYLEPGEKFTLKELLISIAVGSANDACVAVAEHIFGTHEEFVDSMNRKAKELGLKNTHFANAYGLPAEGHYTSAYDLAILGREALKYQLVSQLTSMKEYELRNGDFKLWNTNKLLWWYEGTDGFKTGWTQEAKYCLASTVKRDGLRLICVVMGVPQVRGHFQESMKMYNYGFANYVYKEFAPAGSKQGEVIVHKGKLQTVDLVSQEAVGLCIEKGKEKECRIETRYFANPVSAPIAKGQQLGEMIIYCGQKEADSIKLVAGEEVGKAGLLEMFKRTVRQSYSMIPPIYAN</sequence>
<feature type="binding site" evidence="14">
    <location>
        <position position="225"/>
    </location>
    <ligand>
        <name>substrate</name>
    </ligand>
</feature>
<dbReference type="PRINTS" id="PR00725">
    <property type="entry name" value="DADACBPTASE1"/>
</dbReference>
<keyword evidence="7 16" id="KW-0732">Signal</keyword>
<dbReference type="InterPro" id="IPR018044">
    <property type="entry name" value="Peptidase_S11"/>
</dbReference>
<dbReference type="Proteomes" id="UP000430508">
    <property type="component" value="Chromosome"/>
</dbReference>
<accession>A0A857DIW4</accession>
<comment type="function">
    <text evidence="1">Removes C-terminal D-alanyl residues from sugar-peptide cell wall precursors.</text>
</comment>